<proteinExistence type="inferred from homology"/>
<dbReference type="PANTHER" id="PTHR32191">
    <property type="entry name" value="TETRASPANIN-8-RELATED"/>
    <property type="match status" value="1"/>
</dbReference>
<feature type="transmembrane region" description="Helical" evidence="6">
    <location>
        <begin position="44"/>
        <end position="63"/>
    </location>
</feature>
<keyword evidence="3 6" id="KW-0812">Transmembrane</keyword>
<dbReference type="Pfam" id="PF00335">
    <property type="entry name" value="Tetraspanin"/>
    <property type="match status" value="1"/>
</dbReference>
<reference evidence="7" key="1">
    <citation type="submission" date="2020-07" db="EMBL/GenBank/DDBJ databases">
        <title>Ethylene signaling mediates host invasion by parasitic plants.</title>
        <authorList>
            <person name="Yoshida S."/>
        </authorList>
    </citation>
    <scope>NUCLEOTIDE SEQUENCE</scope>
    <source>
        <strain evidence="7">Okayama</strain>
    </source>
</reference>
<dbReference type="OrthoDB" id="672773at2759"/>
<accession>A0A830BWG5</accession>
<comment type="subcellular location">
    <subcellularLocation>
        <location evidence="1">Membrane</location>
        <topology evidence="1">Multi-pass membrane protein</topology>
    </subcellularLocation>
</comment>
<dbReference type="AlphaFoldDB" id="A0A830BWG5"/>
<keyword evidence="4 6" id="KW-1133">Transmembrane helix</keyword>
<evidence type="ECO:0000313" key="8">
    <source>
        <dbReference type="Proteomes" id="UP000653305"/>
    </source>
</evidence>
<comment type="similarity">
    <text evidence="2">Belongs to the tetraspanin (TM4SF) family.</text>
</comment>
<dbReference type="EMBL" id="BMAC01000222">
    <property type="protein sequence ID" value="GFP90679.1"/>
    <property type="molecule type" value="Genomic_DNA"/>
</dbReference>
<feature type="transmembrane region" description="Helical" evidence="6">
    <location>
        <begin position="12"/>
        <end position="32"/>
    </location>
</feature>
<keyword evidence="8" id="KW-1185">Reference proteome</keyword>
<name>A0A830BWG5_9LAMI</name>
<evidence type="ECO:0000256" key="6">
    <source>
        <dbReference type="SAM" id="Phobius"/>
    </source>
</evidence>
<gene>
    <name evidence="7" type="ORF">PHJA_001212000</name>
</gene>
<evidence type="ECO:0000256" key="4">
    <source>
        <dbReference type="ARBA" id="ARBA00022989"/>
    </source>
</evidence>
<protein>
    <submittedName>
        <fullName evidence="7">Tetraspanin-8</fullName>
    </submittedName>
</protein>
<dbReference type="GO" id="GO:0016020">
    <property type="term" value="C:membrane"/>
    <property type="evidence" value="ECO:0007669"/>
    <property type="project" value="UniProtKB-SubCell"/>
</dbReference>
<keyword evidence="5 6" id="KW-0472">Membrane</keyword>
<comment type="caution">
    <text evidence="7">The sequence shown here is derived from an EMBL/GenBank/DDBJ whole genome shotgun (WGS) entry which is preliminary data.</text>
</comment>
<sequence>MTRVSNGMITCLNVLTILIAFTAIGFSLWFHVKSESPCQRVLKTPLLIVGGVLLVVSLAGLVGSCCRVTLFLWLYLFVLFLLILGLIAFTVFAIIVTNRVVTNRGVGQAISRQGIGEHRLGDYSRWLQKYVINEKNWEEIKSCLVGVNLCGAIQSGKPQEFYQHKMPPILSGCCKPPNYCGFQFQNATYWTIPKAGPAEPEPDCKTWSNVQTELCFDCESCKAAVLYNIKREWRMLAIINVCILVVVITVYSIGCCALRNNRYDYKRQKGHP</sequence>
<dbReference type="InterPro" id="IPR044991">
    <property type="entry name" value="TET_plant"/>
</dbReference>
<evidence type="ECO:0000256" key="1">
    <source>
        <dbReference type="ARBA" id="ARBA00004141"/>
    </source>
</evidence>
<feature type="transmembrane region" description="Helical" evidence="6">
    <location>
        <begin position="235"/>
        <end position="258"/>
    </location>
</feature>
<evidence type="ECO:0000256" key="3">
    <source>
        <dbReference type="ARBA" id="ARBA00022692"/>
    </source>
</evidence>
<feature type="transmembrane region" description="Helical" evidence="6">
    <location>
        <begin position="70"/>
        <end position="96"/>
    </location>
</feature>
<evidence type="ECO:0000256" key="5">
    <source>
        <dbReference type="ARBA" id="ARBA00023136"/>
    </source>
</evidence>
<dbReference type="GO" id="GO:0009734">
    <property type="term" value="P:auxin-activated signaling pathway"/>
    <property type="evidence" value="ECO:0007669"/>
    <property type="project" value="InterPro"/>
</dbReference>
<evidence type="ECO:0000256" key="2">
    <source>
        <dbReference type="ARBA" id="ARBA00006840"/>
    </source>
</evidence>
<dbReference type="InterPro" id="IPR018499">
    <property type="entry name" value="Tetraspanin/Peripherin"/>
</dbReference>
<evidence type="ECO:0000313" key="7">
    <source>
        <dbReference type="EMBL" id="GFP90679.1"/>
    </source>
</evidence>
<dbReference type="Proteomes" id="UP000653305">
    <property type="component" value="Unassembled WGS sequence"/>
</dbReference>
<organism evidence="7 8">
    <name type="scientific">Phtheirospermum japonicum</name>
    <dbReference type="NCBI Taxonomy" id="374723"/>
    <lineage>
        <taxon>Eukaryota</taxon>
        <taxon>Viridiplantae</taxon>
        <taxon>Streptophyta</taxon>
        <taxon>Embryophyta</taxon>
        <taxon>Tracheophyta</taxon>
        <taxon>Spermatophyta</taxon>
        <taxon>Magnoliopsida</taxon>
        <taxon>eudicotyledons</taxon>
        <taxon>Gunneridae</taxon>
        <taxon>Pentapetalae</taxon>
        <taxon>asterids</taxon>
        <taxon>lamiids</taxon>
        <taxon>Lamiales</taxon>
        <taxon>Orobanchaceae</taxon>
        <taxon>Orobanchaceae incertae sedis</taxon>
        <taxon>Phtheirospermum</taxon>
    </lineage>
</organism>